<dbReference type="GeneTree" id="ENSGT00390000009290"/>
<dbReference type="Ensembl" id="ENSPSNT00000019393.1">
    <property type="protein sequence ID" value="ENSPSNP00000017212.1"/>
    <property type="gene ID" value="ENSPSNG00000012654.1"/>
</dbReference>
<dbReference type="PANTHER" id="PTHR38820">
    <property type="entry name" value="ANNEXIN-2 RECEPTOR"/>
    <property type="match status" value="1"/>
</dbReference>
<evidence type="ECO:0000313" key="3">
    <source>
        <dbReference type="Proteomes" id="UP000694554"/>
    </source>
</evidence>
<protein>
    <recommendedName>
        <fullName evidence="4">Annexin-2 receptor</fullName>
    </recommendedName>
</protein>
<sequence length="185" mass="20592">MEPNFPRCMREAWDSAEESQEPEMLQILSLADPEEWQLPFYPTLGQLSGDDEDFNGEQLSTACGRLHPHCPKHRPRAQSTCRLGPRAPSTLEPIPVQLTPAGERDPAEELDGPVLQQLPLARPARRGGDRQQDIETSDSGPPSESRPPPVPAWWSHERLLSGCLERFGRTLRTLSCGCCRSIFGA</sequence>
<dbReference type="Pfam" id="PF15721">
    <property type="entry name" value="ANXA2R"/>
    <property type="match status" value="1"/>
</dbReference>
<organism evidence="2 3">
    <name type="scientific">Phocoena sinus</name>
    <name type="common">Vaquita</name>
    <dbReference type="NCBI Taxonomy" id="42100"/>
    <lineage>
        <taxon>Eukaryota</taxon>
        <taxon>Metazoa</taxon>
        <taxon>Chordata</taxon>
        <taxon>Craniata</taxon>
        <taxon>Vertebrata</taxon>
        <taxon>Euteleostomi</taxon>
        <taxon>Mammalia</taxon>
        <taxon>Eutheria</taxon>
        <taxon>Laurasiatheria</taxon>
        <taxon>Artiodactyla</taxon>
        <taxon>Whippomorpha</taxon>
        <taxon>Cetacea</taxon>
        <taxon>Odontoceti</taxon>
        <taxon>Phocoenidae</taxon>
        <taxon>Phocoena</taxon>
    </lineage>
</organism>
<dbReference type="GO" id="GO:0038023">
    <property type="term" value="F:signaling receptor activity"/>
    <property type="evidence" value="ECO:0007669"/>
    <property type="project" value="InterPro"/>
</dbReference>
<reference evidence="2" key="3">
    <citation type="submission" date="2025-09" db="UniProtKB">
        <authorList>
            <consortium name="Ensembl"/>
        </authorList>
    </citation>
    <scope>IDENTIFICATION</scope>
</reference>
<feature type="region of interest" description="Disordered" evidence="1">
    <location>
        <begin position="1"/>
        <end position="20"/>
    </location>
</feature>
<proteinExistence type="predicted"/>
<name>A0A8C9BYM5_PHOSS</name>
<dbReference type="PANTHER" id="PTHR38820:SF1">
    <property type="entry name" value="ANNEXIN-2 RECEPTOR"/>
    <property type="match status" value="1"/>
</dbReference>
<accession>A0A8C9BYM5</accession>
<evidence type="ECO:0000256" key="1">
    <source>
        <dbReference type="SAM" id="MobiDB-lite"/>
    </source>
</evidence>
<evidence type="ECO:0008006" key="4">
    <source>
        <dbReference type="Google" id="ProtNLM"/>
    </source>
</evidence>
<dbReference type="Proteomes" id="UP000694554">
    <property type="component" value="Chromosome 3"/>
</dbReference>
<keyword evidence="3" id="KW-1185">Reference proteome</keyword>
<feature type="region of interest" description="Disordered" evidence="1">
    <location>
        <begin position="70"/>
        <end position="151"/>
    </location>
</feature>
<reference evidence="2" key="2">
    <citation type="submission" date="2025-08" db="UniProtKB">
        <authorList>
            <consortium name="Ensembl"/>
        </authorList>
    </citation>
    <scope>IDENTIFICATION</scope>
</reference>
<dbReference type="AlphaFoldDB" id="A0A8C9BYM5"/>
<evidence type="ECO:0000313" key="2">
    <source>
        <dbReference type="Ensembl" id="ENSPSNP00000017212.1"/>
    </source>
</evidence>
<reference evidence="2" key="1">
    <citation type="submission" date="2019-08" db="EMBL/GenBank/DDBJ databases">
        <title>Phocoena sinus (Vaquita) genome, mPhoSin1, primary haplotype.</title>
        <authorList>
            <person name="Morin P."/>
            <person name="Mountcastle J."/>
            <person name="Fungtammasan C."/>
            <person name="Rhie A."/>
            <person name="Rojas-Bracho L."/>
            <person name="Smith C.R."/>
            <person name="Taylor B.L."/>
            <person name="Gulland F.M.D."/>
            <person name="Musser W."/>
            <person name="Houck M."/>
            <person name="Haase B."/>
            <person name="Paez S."/>
            <person name="Howe K."/>
            <person name="Torrance J."/>
            <person name="Formenti G."/>
            <person name="Phillippy A."/>
            <person name="Ryder O."/>
            <person name="Jarvis E.D."/>
            <person name="Fedrigo O."/>
        </authorList>
    </citation>
    <scope>NUCLEOTIDE SEQUENCE [LARGE SCALE GENOMIC DNA]</scope>
</reference>
<dbReference type="InterPro" id="IPR031449">
    <property type="entry name" value="ANXA2R"/>
</dbReference>